<evidence type="ECO:0000256" key="6">
    <source>
        <dbReference type="ARBA" id="ARBA00019988"/>
    </source>
</evidence>
<evidence type="ECO:0000256" key="4">
    <source>
        <dbReference type="ARBA" id="ARBA00006739"/>
    </source>
</evidence>
<dbReference type="AlphaFoldDB" id="A0A8H5AX80"/>
<dbReference type="SUPFAM" id="SSF53448">
    <property type="entry name" value="Nucleotide-diphospho-sugar transferases"/>
    <property type="match status" value="1"/>
</dbReference>
<evidence type="ECO:0000256" key="5">
    <source>
        <dbReference type="ARBA" id="ARBA00012699"/>
    </source>
</evidence>
<evidence type="ECO:0000256" key="9">
    <source>
        <dbReference type="ARBA" id="ARBA00022692"/>
    </source>
</evidence>
<feature type="transmembrane region" description="Helical" evidence="15">
    <location>
        <begin position="6"/>
        <end position="32"/>
    </location>
</feature>
<protein>
    <recommendedName>
        <fullName evidence="6">Ceramide glucosyltransferase</fullName>
        <ecNumber evidence="5">2.4.1.80</ecNumber>
    </recommendedName>
    <alternativeName>
        <fullName evidence="13">Glucosylceramide synthase</fullName>
    </alternativeName>
    <alternativeName>
        <fullName evidence="14">UDP-glucose ceramide glucosyltransferase</fullName>
    </alternativeName>
    <alternativeName>
        <fullName evidence="12">UDP-glucose:N-acylsphingosine D-glucosyltransferase</fullName>
    </alternativeName>
</protein>
<evidence type="ECO:0000256" key="3">
    <source>
        <dbReference type="ARBA" id="ARBA00004991"/>
    </source>
</evidence>
<dbReference type="GO" id="GO:0006679">
    <property type="term" value="P:glucosylceramide biosynthetic process"/>
    <property type="evidence" value="ECO:0007669"/>
    <property type="project" value="TreeGrafter"/>
</dbReference>
<keyword evidence="8" id="KW-0808">Transferase</keyword>
<dbReference type="InterPro" id="IPR029044">
    <property type="entry name" value="Nucleotide-diphossugar_trans"/>
</dbReference>
<keyword evidence="11 15" id="KW-0472">Membrane</keyword>
<dbReference type="EMBL" id="JAACJJ010000056">
    <property type="protein sequence ID" value="KAF5312649.1"/>
    <property type="molecule type" value="Genomic_DNA"/>
</dbReference>
<dbReference type="Proteomes" id="UP000567179">
    <property type="component" value="Unassembled WGS sequence"/>
</dbReference>
<dbReference type="InterPro" id="IPR025993">
    <property type="entry name" value="Ceramide_glucosylTrfase"/>
</dbReference>
<keyword evidence="10 15" id="KW-1133">Transmembrane helix</keyword>
<accession>A0A8H5AX80</accession>
<evidence type="ECO:0000256" key="10">
    <source>
        <dbReference type="ARBA" id="ARBA00022989"/>
    </source>
</evidence>
<comment type="pathway">
    <text evidence="2">Lipid metabolism; sphingolipid metabolism.</text>
</comment>
<sequence>MNSAAMAYGIATIGLIWYLLMWALSLLGCIAARRRYRSRRISLTSSRHNSIAPGVSILRPLKGLDTNLYENLESTFKQDYPTYEVVFSVADPKDQALDVVRALIERYPQVDAKIVVGEEVVGVNPKVNNLIRPFRLAAHDLLWVLDSGVMVDRGTLSRSVELFSGNTESPSSRPQTRLGLVHHVPYALVDIENIGSRLEAAFLNTNHAKMYIAINTVGIESCVVGKSNLYRRSDVERTNSSMIPVKKQVAQRYEAKEYGLPAFGRFLAEDNMIAAALWHELGLRHDMSCDVARNVVGNMSFQDYVWRRVRWIRVRKRMVLAATLVEPFTESVMLGIIGALSFGKVFDVPWWIFTLLHFCLWTSVDLDVNVSIGGSDIRQGKRASFLAAYAARELLAFPIWLLAVCGNQIVWRGKYYQVLENGEARLSSNQV</sequence>
<comment type="similarity">
    <text evidence="4">Belongs to the glycosyltransferase 2 family.</text>
</comment>
<name>A0A8H5AX80_9AGAR</name>
<keyword evidence="17" id="KW-1185">Reference proteome</keyword>
<comment type="caution">
    <text evidence="16">The sequence shown here is derived from an EMBL/GenBank/DDBJ whole genome shotgun (WGS) entry which is preliminary data.</text>
</comment>
<feature type="transmembrane region" description="Helical" evidence="15">
    <location>
        <begin position="348"/>
        <end position="368"/>
    </location>
</feature>
<dbReference type="PANTHER" id="PTHR12726:SF0">
    <property type="entry name" value="CERAMIDE GLUCOSYLTRANSFERASE"/>
    <property type="match status" value="1"/>
</dbReference>
<keyword evidence="7" id="KW-0328">Glycosyltransferase</keyword>
<dbReference type="GO" id="GO:0016020">
    <property type="term" value="C:membrane"/>
    <property type="evidence" value="ECO:0007669"/>
    <property type="project" value="UniProtKB-SubCell"/>
</dbReference>
<organism evidence="16 17">
    <name type="scientific">Psilocybe cf. subviscida</name>
    <dbReference type="NCBI Taxonomy" id="2480587"/>
    <lineage>
        <taxon>Eukaryota</taxon>
        <taxon>Fungi</taxon>
        <taxon>Dikarya</taxon>
        <taxon>Basidiomycota</taxon>
        <taxon>Agaricomycotina</taxon>
        <taxon>Agaricomycetes</taxon>
        <taxon>Agaricomycetidae</taxon>
        <taxon>Agaricales</taxon>
        <taxon>Agaricineae</taxon>
        <taxon>Strophariaceae</taxon>
        <taxon>Psilocybe</taxon>
    </lineage>
</organism>
<proteinExistence type="inferred from homology"/>
<evidence type="ECO:0000256" key="7">
    <source>
        <dbReference type="ARBA" id="ARBA00022676"/>
    </source>
</evidence>
<comment type="pathway">
    <text evidence="3">Sphingolipid metabolism.</text>
</comment>
<evidence type="ECO:0000256" key="13">
    <source>
        <dbReference type="ARBA" id="ARBA00031543"/>
    </source>
</evidence>
<feature type="transmembrane region" description="Helical" evidence="15">
    <location>
        <begin position="318"/>
        <end position="342"/>
    </location>
</feature>
<evidence type="ECO:0000256" key="14">
    <source>
        <dbReference type="ARBA" id="ARBA00032575"/>
    </source>
</evidence>
<dbReference type="EC" id="2.4.1.80" evidence="5"/>
<evidence type="ECO:0000256" key="15">
    <source>
        <dbReference type="SAM" id="Phobius"/>
    </source>
</evidence>
<dbReference type="UniPathway" id="UPA00222"/>
<gene>
    <name evidence="16" type="ORF">D9619_002885</name>
</gene>
<evidence type="ECO:0000313" key="16">
    <source>
        <dbReference type="EMBL" id="KAF5312649.1"/>
    </source>
</evidence>
<evidence type="ECO:0000256" key="12">
    <source>
        <dbReference type="ARBA" id="ARBA00031017"/>
    </source>
</evidence>
<evidence type="ECO:0000256" key="8">
    <source>
        <dbReference type="ARBA" id="ARBA00022679"/>
    </source>
</evidence>
<evidence type="ECO:0000256" key="2">
    <source>
        <dbReference type="ARBA" id="ARBA00004760"/>
    </source>
</evidence>
<keyword evidence="9 15" id="KW-0812">Transmembrane</keyword>
<evidence type="ECO:0000256" key="11">
    <source>
        <dbReference type="ARBA" id="ARBA00023136"/>
    </source>
</evidence>
<evidence type="ECO:0000256" key="1">
    <source>
        <dbReference type="ARBA" id="ARBA00004141"/>
    </source>
</evidence>
<dbReference type="Pfam" id="PF13506">
    <property type="entry name" value="Glyco_transf_21"/>
    <property type="match status" value="1"/>
</dbReference>
<reference evidence="16 17" key="1">
    <citation type="journal article" date="2020" name="ISME J.">
        <title>Uncovering the hidden diversity of litter-decomposition mechanisms in mushroom-forming fungi.</title>
        <authorList>
            <person name="Floudas D."/>
            <person name="Bentzer J."/>
            <person name="Ahren D."/>
            <person name="Johansson T."/>
            <person name="Persson P."/>
            <person name="Tunlid A."/>
        </authorList>
    </citation>
    <scope>NUCLEOTIDE SEQUENCE [LARGE SCALE GENOMIC DNA]</scope>
    <source>
        <strain evidence="16 17">CBS 101986</strain>
    </source>
</reference>
<comment type="subcellular location">
    <subcellularLocation>
        <location evidence="1">Membrane</location>
        <topology evidence="1">Multi-pass membrane protein</topology>
    </subcellularLocation>
</comment>
<dbReference type="Gene3D" id="3.90.550.10">
    <property type="entry name" value="Spore Coat Polysaccharide Biosynthesis Protein SpsA, Chain A"/>
    <property type="match status" value="1"/>
</dbReference>
<evidence type="ECO:0000313" key="17">
    <source>
        <dbReference type="Proteomes" id="UP000567179"/>
    </source>
</evidence>
<dbReference type="GO" id="GO:0008120">
    <property type="term" value="F:ceramide glucosyltransferase activity"/>
    <property type="evidence" value="ECO:0007669"/>
    <property type="project" value="UniProtKB-EC"/>
</dbReference>
<dbReference type="OrthoDB" id="1483400at2759"/>
<dbReference type="PANTHER" id="PTHR12726">
    <property type="entry name" value="CERAMIDE GLUCOSYLTRANSFERASE"/>
    <property type="match status" value="1"/>
</dbReference>